<name>A0A2A2JAN6_9BILA</name>
<dbReference type="InterPro" id="IPR035979">
    <property type="entry name" value="RBD_domain_sf"/>
</dbReference>
<dbReference type="Gene3D" id="3.30.70.330">
    <property type="match status" value="1"/>
</dbReference>
<dbReference type="AlphaFoldDB" id="A0A2A2JAN6"/>
<dbReference type="CDD" id="cd00590">
    <property type="entry name" value="RRM_SF"/>
    <property type="match status" value="1"/>
</dbReference>
<feature type="compositionally biased region" description="Polar residues" evidence="2">
    <location>
        <begin position="187"/>
        <end position="203"/>
    </location>
</feature>
<feature type="compositionally biased region" description="Basic and acidic residues" evidence="2">
    <location>
        <begin position="233"/>
        <end position="243"/>
    </location>
</feature>
<keyword evidence="1" id="KW-0694">RNA-binding</keyword>
<evidence type="ECO:0000256" key="2">
    <source>
        <dbReference type="SAM" id="MobiDB-lite"/>
    </source>
</evidence>
<evidence type="ECO:0000256" key="1">
    <source>
        <dbReference type="PROSITE-ProRule" id="PRU00176"/>
    </source>
</evidence>
<dbReference type="SUPFAM" id="SSF54928">
    <property type="entry name" value="RNA-binding domain, RBD"/>
    <property type="match status" value="1"/>
</dbReference>
<keyword evidence="5" id="KW-1185">Reference proteome</keyword>
<dbReference type="InterPro" id="IPR000504">
    <property type="entry name" value="RRM_dom"/>
</dbReference>
<dbReference type="OrthoDB" id="48651at2759"/>
<feature type="domain" description="RRM" evidence="3">
    <location>
        <begin position="92"/>
        <end position="170"/>
    </location>
</feature>
<feature type="compositionally biased region" description="Basic and acidic residues" evidence="2">
    <location>
        <begin position="374"/>
        <end position="389"/>
    </location>
</feature>
<dbReference type="STRING" id="2018661.A0A2A2JAN6"/>
<feature type="compositionally biased region" description="Basic and acidic residues" evidence="2">
    <location>
        <begin position="510"/>
        <end position="520"/>
    </location>
</feature>
<feature type="compositionally biased region" description="Basic and acidic residues" evidence="2">
    <location>
        <begin position="555"/>
        <end position="569"/>
    </location>
</feature>
<dbReference type="GO" id="GO:0003723">
    <property type="term" value="F:RNA binding"/>
    <property type="evidence" value="ECO:0007669"/>
    <property type="project" value="UniProtKB-UniRule"/>
</dbReference>
<dbReference type="InterPro" id="IPR012677">
    <property type="entry name" value="Nucleotide-bd_a/b_plait_sf"/>
</dbReference>
<dbReference type="PROSITE" id="PS50102">
    <property type="entry name" value="RRM"/>
    <property type="match status" value="1"/>
</dbReference>
<gene>
    <name evidence="4" type="ORF">WR25_10042</name>
</gene>
<sequence>MSALEPLEAASAPAGASRVSAMSYAESVQEELEQIQDGTSWADIMNNEPILIGECDDVPSTIAATNFDLTDGGIGSPCNAPSVNEVPLSPPFQAMVRNLPLEGTDLESLFYLFGGGDLIQEIRLNPSPKPGATTQWAVLTFYKRESLIKAIDMHGVSFQDKQIKVVVMRSSKDDKSSREDSFPYHQQHGSDSYANRNYGRQSSYSDNRNRGGNYGGRRSGSQFGSQSSLYSHGEQRESNDVRYSRVSTERVGPSYGTLPNIRRGGGSSSSNFERQNSRRSGQRGSGYDRDRNDNRDRGGYSGRQSGGYYNSSGGGSLQKSDSYSHRNWDSPQPAPIRYILVFHSSSSSLSSFLNISPFSRSQTTDANHTPFGRSHRDSVESNRRFDSRASSRMSINEVNEPGAPVIRKASSNPFGDAKPVDTTAKLKEIDEKLEKQRKESREQRDKSPAGSVAETKQERETPPAQTQGKTMTFVQSGRGRGRGGGGHEHRGTGHHHGGHNMHVTAIAKRPTTEPIKEKSGEQPSPSAAKSPTATSSASRTETSSSDRTLTQTSAREADSSTEKATESPSHKPPPHHSNSTRGGQSGRGRGGRADYKHRGGGGGKQQVRWHFLEHFVNVTNFS</sequence>
<comment type="caution">
    <text evidence="4">The sequence shown here is derived from an EMBL/GenBank/DDBJ whole genome shotgun (WGS) entry which is preliminary data.</text>
</comment>
<reference evidence="4 5" key="1">
    <citation type="journal article" date="2017" name="Curr. Biol.">
        <title>Genome architecture and evolution of a unichromosomal asexual nematode.</title>
        <authorList>
            <person name="Fradin H."/>
            <person name="Zegar C."/>
            <person name="Gutwein M."/>
            <person name="Lucas J."/>
            <person name="Kovtun M."/>
            <person name="Corcoran D."/>
            <person name="Baugh L.R."/>
            <person name="Kiontke K."/>
            <person name="Gunsalus K."/>
            <person name="Fitch D.H."/>
            <person name="Piano F."/>
        </authorList>
    </citation>
    <scope>NUCLEOTIDE SEQUENCE [LARGE SCALE GENOMIC DNA]</scope>
    <source>
        <strain evidence="4">PF1309</strain>
    </source>
</reference>
<feature type="compositionally biased region" description="Low complexity" evidence="2">
    <location>
        <begin position="219"/>
        <end position="228"/>
    </location>
</feature>
<evidence type="ECO:0000313" key="4">
    <source>
        <dbReference type="EMBL" id="PAV58659.1"/>
    </source>
</evidence>
<feature type="compositionally biased region" description="Basic and acidic residues" evidence="2">
    <location>
        <begin position="170"/>
        <end position="182"/>
    </location>
</feature>
<protein>
    <recommendedName>
        <fullName evidence="3">RRM domain-containing protein</fullName>
    </recommendedName>
</protein>
<evidence type="ECO:0000313" key="5">
    <source>
        <dbReference type="Proteomes" id="UP000218231"/>
    </source>
</evidence>
<dbReference type="Proteomes" id="UP000218231">
    <property type="component" value="Unassembled WGS sequence"/>
</dbReference>
<proteinExistence type="predicted"/>
<dbReference type="EMBL" id="LIAE01010566">
    <property type="protein sequence ID" value="PAV58659.1"/>
    <property type="molecule type" value="Genomic_DNA"/>
</dbReference>
<feature type="compositionally biased region" description="Low complexity" evidence="2">
    <location>
        <begin position="523"/>
        <end position="545"/>
    </location>
</feature>
<feature type="region of interest" description="Disordered" evidence="2">
    <location>
        <begin position="360"/>
        <end position="606"/>
    </location>
</feature>
<feature type="region of interest" description="Disordered" evidence="2">
    <location>
        <begin position="169"/>
        <end position="328"/>
    </location>
</feature>
<feature type="compositionally biased region" description="Polar residues" evidence="2">
    <location>
        <begin position="463"/>
        <end position="475"/>
    </location>
</feature>
<organism evidence="4 5">
    <name type="scientific">Diploscapter pachys</name>
    <dbReference type="NCBI Taxonomy" id="2018661"/>
    <lineage>
        <taxon>Eukaryota</taxon>
        <taxon>Metazoa</taxon>
        <taxon>Ecdysozoa</taxon>
        <taxon>Nematoda</taxon>
        <taxon>Chromadorea</taxon>
        <taxon>Rhabditida</taxon>
        <taxon>Rhabditina</taxon>
        <taxon>Rhabditomorpha</taxon>
        <taxon>Rhabditoidea</taxon>
        <taxon>Rhabditidae</taxon>
        <taxon>Diploscapter</taxon>
    </lineage>
</organism>
<accession>A0A2A2JAN6</accession>
<evidence type="ECO:0000259" key="3">
    <source>
        <dbReference type="PROSITE" id="PS50102"/>
    </source>
</evidence>
<feature type="compositionally biased region" description="Basic and acidic residues" evidence="2">
    <location>
        <begin position="286"/>
        <end position="298"/>
    </location>
</feature>
<feature type="compositionally biased region" description="Basic and acidic residues" evidence="2">
    <location>
        <begin position="424"/>
        <end position="447"/>
    </location>
</feature>